<protein>
    <recommendedName>
        <fullName evidence="3">Cell division protein FtsL</fullName>
    </recommendedName>
</protein>
<dbReference type="AlphaFoldDB" id="A0A8J2W1F0"/>
<accession>A0A8J2W1F0</accession>
<proteinExistence type="predicted"/>
<evidence type="ECO:0000313" key="1">
    <source>
        <dbReference type="EMBL" id="GGE42283.1"/>
    </source>
</evidence>
<comment type="caution">
    <text evidence="1">The sequence shown here is derived from an EMBL/GenBank/DDBJ whole genome shotgun (WGS) entry which is preliminary data.</text>
</comment>
<sequence length="139" mass="15172">MNIARVLNFLAVLLLFGSALAVYKIKYEAIFHAEDVARLERLIEAEKATVVMLRTEWAKLARPDRIEALATEHLGLAVAKPEQTVKLSALPEKPVEVDSIAQTLESLGLEAAAESDPIANAIDSFDDLGEPTMTGSTRR</sequence>
<dbReference type="Proteomes" id="UP000602745">
    <property type="component" value="Unassembled WGS sequence"/>
</dbReference>
<gene>
    <name evidence="1" type="ORF">GCM10007276_19480</name>
</gene>
<organism evidence="1 2">
    <name type="scientific">Agaricicola taiwanensis</name>
    <dbReference type="NCBI Taxonomy" id="591372"/>
    <lineage>
        <taxon>Bacteria</taxon>
        <taxon>Pseudomonadati</taxon>
        <taxon>Pseudomonadota</taxon>
        <taxon>Alphaproteobacteria</taxon>
        <taxon>Rhodobacterales</taxon>
        <taxon>Paracoccaceae</taxon>
        <taxon>Agaricicola</taxon>
    </lineage>
</organism>
<reference evidence="1" key="2">
    <citation type="submission" date="2020-09" db="EMBL/GenBank/DDBJ databases">
        <authorList>
            <person name="Sun Q."/>
            <person name="Sedlacek I."/>
        </authorList>
    </citation>
    <scope>NUCLEOTIDE SEQUENCE</scope>
    <source>
        <strain evidence="1">CCM 7684</strain>
    </source>
</reference>
<keyword evidence="2" id="KW-1185">Reference proteome</keyword>
<reference evidence="1" key="1">
    <citation type="journal article" date="2014" name="Int. J. Syst. Evol. Microbiol.">
        <title>Complete genome sequence of Corynebacterium casei LMG S-19264T (=DSM 44701T), isolated from a smear-ripened cheese.</title>
        <authorList>
            <consortium name="US DOE Joint Genome Institute (JGI-PGF)"/>
            <person name="Walter F."/>
            <person name="Albersmeier A."/>
            <person name="Kalinowski J."/>
            <person name="Ruckert C."/>
        </authorList>
    </citation>
    <scope>NUCLEOTIDE SEQUENCE</scope>
    <source>
        <strain evidence="1">CCM 7684</strain>
    </source>
</reference>
<evidence type="ECO:0000313" key="2">
    <source>
        <dbReference type="Proteomes" id="UP000602745"/>
    </source>
</evidence>
<dbReference type="RefSeq" id="WP_188409536.1">
    <property type="nucleotide sequence ID" value="NZ_BMCP01000002.1"/>
</dbReference>
<evidence type="ECO:0008006" key="3">
    <source>
        <dbReference type="Google" id="ProtNLM"/>
    </source>
</evidence>
<name>A0A8J2W1F0_9RHOB</name>
<dbReference type="EMBL" id="BMCP01000002">
    <property type="protein sequence ID" value="GGE42283.1"/>
    <property type="molecule type" value="Genomic_DNA"/>
</dbReference>